<protein>
    <submittedName>
        <fullName evidence="2">Uncharacterized protein</fullName>
    </submittedName>
</protein>
<feature type="non-terminal residue" evidence="2">
    <location>
        <position position="178"/>
    </location>
</feature>
<sequence length="178" mass="20103">MYYRGMDTQNQIKRTLSKPTSIECVCGLLQRNDILHRSELAEIVCEQFGFYDARGREQRGGCLKALRELEAAGHFVLPAARRKTGRSSPRRLSEPVAPPTDVPAEASDIRGLTLVLVKTDEQMRIWNELMIREHPQGAGPLVGRQVRYLIDSQHGWLGGLGFVYLPEGYRAGERKIEI</sequence>
<comment type="caution">
    <text evidence="2">The sequence shown here is derived from an EMBL/GenBank/DDBJ whole genome shotgun (WGS) entry which is preliminary data.</text>
</comment>
<proteinExistence type="predicted"/>
<evidence type="ECO:0000313" key="2">
    <source>
        <dbReference type="EMBL" id="GAH70518.1"/>
    </source>
</evidence>
<dbReference type="AlphaFoldDB" id="X1JL85"/>
<organism evidence="2">
    <name type="scientific">marine sediment metagenome</name>
    <dbReference type="NCBI Taxonomy" id="412755"/>
    <lineage>
        <taxon>unclassified sequences</taxon>
        <taxon>metagenomes</taxon>
        <taxon>ecological metagenomes</taxon>
    </lineage>
</organism>
<name>X1JL85_9ZZZZ</name>
<gene>
    <name evidence="2" type="ORF">S03H2_52998</name>
</gene>
<evidence type="ECO:0000256" key="1">
    <source>
        <dbReference type="SAM" id="MobiDB-lite"/>
    </source>
</evidence>
<dbReference type="EMBL" id="BARU01033709">
    <property type="protein sequence ID" value="GAH70518.1"/>
    <property type="molecule type" value="Genomic_DNA"/>
</dbReference>
<feature type="region of interest" description="Disordered" evidence="1">
    <location>
        <begin position="80"/>
        <end position="103"/>
    </location>
</feature>
<reference evidence="2" key="1">
    <citation type="journal article" date="2014" name="Front. Microbiol.">
        <title>High frequency of phylogenetically diverse reductive dehalogenase-homologous genes in deep subseafloor sedimentary metagenomes.</title>
        <authorList>
            <person name="Kawai M."/>
            <person name="Futagami T."/>
            <person name="Toyoda A."/>
            <person name="Takaki Y."/>
            <person name="Nishi S."/>
            <person name="Hori S."/>
            <person name="Arai W."/>
            <person name="Tsubouchi T."/>
            <person name="Morono Y."/>
            <person name="Uchiyama I."/>
            <person name="Ito T."/>
            <person name="Fujiyama A."/>
            <person name="Inagaki F."/>
            <person name="Takami H."/>
        </authorList>
    </citation>
    <scope>NUCLEOTIDE SEQUENCE</scope>
    <source>
        <strain evidence="2">Expedition CK06-06</strain>
    </source>
</reference>
<accession>X1JL85</accession>
<feature type="compositionally biased region" description="Basic residues" evidence="1">
    <location>
        <begin position="80"/>
        <end position="89"/>
    </location>
</feature>